<evidence type="ECO:0000313" key="7">
    <source>
        <dbReference type="EMBL" id="MFD2840224.1"/>
    </source>
</evidence>
<gene>
    <name evidence="7" type="primary">nagA</name>
    <name evidence="7" type="ORF">ACFSYH_06535</name>
</gene>
<evidence type="ECO:0000256" key="3">
    <source>
        <dbReference type="ARBA" id="ARBA00022801"/>
    </source>
</evidence>
<keyword evidence="3 5" id="KW-0378">Hydrolase</keyword>
<dbReference type="Gene3D" id="3.20.20.140">
    <property type="entry name" value="Metal-dependent hydrolases"/>
    <property type="match status" value="1"/>
</dbReference>
<dbReference type="Proteomes" id="UP001597391">
    <property type="component" value="Unassembled WGS sequence"/>
</dbReference>
<keyword evidence="4 5" id="KW-0119">Carbohydrate metabolism</keyword>
<dbReference type="EC" id="3.5.1.25" evidence="7"/>
<protein>
    <submittedName>
        <fullName evidence="7">N-acetylglucosamine-6-phosphate deacetylase</fullName>
        <ecNumber evidence="7">3.5.1.25</ecNumber>
    </submittedName>
</protein>
<dbReference type="InterPro" id="IPR003764">
    <property type="entry name" value="GlcNAc_6-P_deAcase"/>
</dbReference>
<dbReference type="InterPro" id="IPR011059">
    <property type="entry name" value="Metal-dep_hydrolase_composite"/>
</dbReference>
<name>A0ABW5XFP4_9MICO</name>
<comment type="similarity">
    <text evidence="1 5">Belongs to the metallo-dependent hydrolases superfamily. NagA family.</text>
</comment>
<dbReference type="EMBL" id="JBHUOP010000002">
    <property type="protein sequence ID" value="MFD2840224.1"/>
    <property type="molecule type" value="Genomic_DNA"/>
</dbReference>
<reference evidence="8" key="1">
    <citation type="journal article" date="2019" name="Int. J. Syst. Evol. Microbiol.">
        <title>The Global Catalogue of Microorganisms (GCM) 10K type strain sequencing project: providing services to taxonomists for standard genome sequencing and annotation.</title>
        <authorList>
            <consortium name="The Broad Institute Genomics Platform"/>
            <consortium name="The Broad Institute Genome Sequencing Center for Infectious Disease"/>
            <person name="Wu L."/>
            <person name="Ma J."/>
        </authorList>
    </citation>
    <scope>NUCLEOTIDE SEQUENCE [LARGE SCALE GENOMIC DNA]</scope>
    <source>
        <strain evidence="8">KCTC 33576</strain>
    </source>
</reference>
<evidence type="ECO:0000259" key="6">
    <source>
        <dbReference type="Pfam" id="PF01979"/>
    </source>
</evidence>
<sequence length="384" mass="39798">MTFVLRAPRIHTGQRVLDDAWLAVSESRVVALGSGPVSAEFSEAPVHDVPGTVVPGYIDIHCHGGGGGSFAGSGEAALTAARTALRTHLQHGTTTMVASLVTGIVDDLASTVRTLGPLVDSGELAGIHLEGPWLSVAHKGAHEPTLLIPPTEQDIATIFDAHPGAVKMVTIAPEVEGGMEAVRNFVARGAIAAIGHTDASYDDAAAAIDEGVTNVTHLFNAMNPIHHRIPGPIIKLLEDDRVTVELICDGVHLHPAIIKHAVTAAGKGRVIFVTDSMDATDMADGDYVLGSLEVRVENGVARLKSNGAIAGSTLTMERAVQYAVTEAGVDLGDALAAATTTPAAALGRTDIGHLEAGALADIVILDEGLNVSQVYRRGELAVER</sequence>
<dbReference type="PANTHER" id="PTHR11113:SF14">
    <property type="entry name" value="N-ACETYLGLUCOSAMINE-6-PHOSPHATE DEACETYLASE"/>
    <property type="match status" value="1"/>
</dbReference>
<evidence type="ECO:0000256" key="5">
    <source>
        <dbReference type="PIRNR" id="PIRNR038994"/>
    </source>
</evidence>
<evidence type="ECO:0000313" key="8">
    <source>
        <dbReference type="Proteomes" id="UP001597391"/>
    </source>
</evidence>
<dbReference type="GO" id="GO:0008448">
    <property type="term" value="F:N-acetylglucosamine-6-phosphate deacetylase activity"/>
    <property type="evidence" value="ECO:0007669"/>
    <property type="project" value="UniProtKB-EC"/>
</dbReference>
<dbReference type="PIRSF" id="PIRSF038994">
    <property type="entry name" value="NagA"/>
    <property type="match status" value="1"/>
</dbReference>
<dbReference type="PANTHER" id="PTHR11113">
    <property type="entry name" value="N-ACETYLGLUCOSAMINE-6-PHOSPHATE DEACETYLASE"/>
    <property type="match status" value="1"/>
</dbReference>
<evidence type="ECO:0000256" key="4">
    <source>
        <dbReference type="ARBA" id="ARBA00023277"/>
    </source>
</evidence>
<proteinExistence type="inferred from homology"/>
<dbReference type="SUPFAM" id="SSF51338">
    <property type="entry name" value="Composite domain of metallo-dependent hydrolases"/>
    <property type="match status" value="1"/>
</dbReference>
<keyword evidence="8" id="KW-1185">Reference proteome</keyword>
<dbReference type="NCBIfam" id="TIGR00221">
    <property type="entry name" value="nagA"/>
    <property type="match status" value="1"/>
</dbReference>
<dbReference type="SUPFAM" id="SSF51556">
    <property type="entry name" value="Metallo-dependent hydrolases"/>
    <property type="match status" value="1"/>
</dbReference>
<dbReference type="InterPro" id="IPR032466">
    <property type="entry name" value="Metal_Hydrolase"/>
</dbReference>
<dbReference type="Pfam" id="PF01979">
    <property type="entry name" value="Amidohydro_1"/>
    <property type="match status" value="1"/>
</dbReference>
<dbReference type="RefSeq" id="WP_377465978.1">
    <property type="nucleotide sequence ID" value="NZ_JBHUOP010000002.1"/>
</dbReference>
<accession>A0ABW5XFP4</accession>
<dbReference type="Gene3D" id="2.30.40.10">
    <property type="entry name" value="Urease, subunit C, domain 1"/>
    <property type="match status" value="1"/>
</dbReference>
<dbReference type="InterPro" id="IPR006680">
    <property type="entry name" value="Amidohydro-rel"/>
</dbReference>
<evidence type="ECO:0000256" key="1">
    <source>
        <dbReference type="ARBA" id="ARBA00010716"/>
    </source>
</evidence>
<feature type="domain" description="Amidohydrolase-related" evidence="6">
    <location>
        <begin position="52"/>
        <end position="379"/>
    </location>
</feature>
<evidence type="ECO:0000256" key="2">
    <source>
        <dbReference type="ARBA" id="ARBA00022723"/>
    </source>
</evidence>
<comment type="caution">
    <text evidence="7">The sequence shown here is derived from an EMBL/GenBank/DDBJ whole genome shotgun (WGS) entry which is preliminary data.</text>
</comment>
<organism evidence="7 8">
    <name type="scientific">Populibacterium corticicola</name>
    <dbReference type="NCBI Taxonomy" id="1812826"/>
    <lineage>
        <taxon>Bacteria</taxon>
        <taxon>Bacillati</taxon>
        <taxon>Actinomycetota</taxon>
        <taxon>Actinomycetes</taxon>
        <taxon>Micrococcales</taxon>
        <taxon>Jonesiaceae</taxon>
        <taxon>Populibacterium</taxon>
    </lineage>
</organism>
<keyword evidence="2" id="KW-0479">Metal-binding</keyword>